<dbReference type="RefSeq" id="WP_207973828.1">
    <property type="nucleotide sequence ID" value="NZ_CP071766.1"/>
</dbReference>
<protein>
    <submittedName>
        <fullName evidence="3">Glycosyltransferase</fullName>
    </submittedName>
</protein>
<dbReference type="Gene3D" id="3.40.50.2000">
    <property type="entry name" value="Glycogen Phosphorylase B"/>
    <property type="match status" value="2"/>
</dbReference>
<organism evidence="3 4">
    <name type="scientific">Acinetobacter towneri</name>
    <dbReference type="NCBI Taxonomy" id="202956"/>
    <lineage>
        <taxon>Bacteria</taxon>
        <taxon>Pseudomonadati</taxon>
        <taxon>Pseudomonadota</taxon>
        <taxon>Gammaproteobacteria</taxon>
        <taxon>Moraxellales</taxon>
        <taxon>Moraxellaceae</taxon>
        <taxon>Acinetobacter</taxon>
    </lineage>
</organism>
<dbReference type="InterPro" id="IPR001296">
    <property type="entry name" value="Glyco_trans_1"/>
</dbReference>
<gene>
    <name evidence="3" type="ORF">J4G45_01075</name>
</gene>
<evidence type="ECO:0000256" key="1">
    <source>
        <dbReference type="ARBA" id="ARBA00022679"/>
    </source>
</evidence>
<accession>A0ABX7TF43</accession>
<sequence length="381" mass="43724">MTQKSICIITANQLETENPARNRVISLVNGFLKQGYIVQLISMDNDDYILCSDKSFVHHKIPFINVKIPSFFKRALLELKLAHQVIDKANQLSCDLNLITIPSMFLLHLSFLLKAKGRKFLDIRDLSWEYLSDHSFVQRVSKLIFRTSAIKNFKNFDVIDVTNDYELSYIQSVVPKITVFKLTNGVSEKIYNQLSALPPKKTKIDKIVVTYIGNIGLAQDLSTLVEASRKLPNFYFNVVGHGTDYQRVFGMVDKEQKNIRFWGQVNFDILKDIYSKTDILYAQLVPEFSGAMPSKLYEYLATGKYVIYGGGNVAVNTLKKFENISIIESQNTEVLISTLNKLKAQNCIEFNSKINKKVIYKDFIREKSVQDYINFIESKLN</sequence>
<keyword evidence="4" id="KW-1185">Reference proteome</keyword>
<dbReference type="Proteomes" id="UP000663954">
    <property type="component" value="Chromosome"/>
</dbReference>
<name>A0ABX7TF43_9GAMM</name>
<dbReference type="GeneID" id="64221942"/>
<evidence type="ECO:0000313" key="4">
    <source>
        <dbReference type="Proteomes" id="UP000663954"/>
    </source>
</evidence>
<dbReference type="Pfam" id="PF00534">
    <property type="entry name" value="Glycos_transf_1"/>
    <property type="match status" value="1"/>
</dbReference>
<evidence type="ECO:0000313" key="3">
    <source>
        <dbReference type="EMBL" id="QTD61826.1"/>
    </source>
</evidence>
<dbReference type="SUPFAM" id="SSF53756">
    <property type="entry name" value="UDP-Glycosyltransferase/glycogen phosphorylase"/>
    <property type="match status" value="1"/>
</dbReference>
<reference evidence="3 4" key="1">
    <citation type="journal article" date="2020" name="Front. Cell. Infect. Microbiol.">
        <title>Characterization of Three Porcine Acinetobacter towneri Strains Co-Harboring tet(X3) and bla OXA-58.</title>
        <authorList>
            <person name="Ma J."/>
            <person name="Wang J."/>
            <person name="Feng J."/>
            <person name="Liu Y."/>
            <person name="Yang B."/>
            <person name="Li R."/>
            <person name="Bai L."/>
            <person name="He T."/>
            <person name="Wang X."/>
            <person name="Yang Z."/>
        </authorList>
    </citation>
    <scope>NUCLEOTIDE SEQUENCE [LARGE SCALE GENOMIC DNA]</scope>
    <source>
        <strain evidence="3 4">GX5</strain>
    </source>
</reference>
<dbReference type="PANTHER" id="PTHR46401">
    <property type="entry name" value="GLYCOSYLTRANSFERASE WBBK-RELATED"/>
    <property type="match status" value="1"/>
</dbReference>
<dbReference type="PANTHER" id="PTHR46401:SF2">
    <property type="entry name" value="GLYCOSYLTRANSFERASE WBBK-RELATED"/>
    <property type="match status" value="1"/>
</dbReference>
<evidence type="ECO:0000259" key="2">
    <source>
        <dbReference type="Pfam" id="PF00534"/>
    </source>
</evidence>
<proteinExistence type="predicted"/>
<keyword evidence="1" id="KW-0808">Transferase</keyword>
<dbReference type="EMBL" id="CP071770">
    <property type="protein sequence ID" value="QTD61826.1"/>
    <property type="molecule type" value="Genomic_DNA"/>
</dbReference>
<feature type="domain" description="Glycosyl transferase family 1" evidence="2">
    <location>
        <begin position="204"/>
        <end position="355"/>
    </location>
</feature>